<dbReference type="GO" id="GO:0005524">
    <property type="term" value="F:ATP binding"/>
    <property type="evidence" value="ECO:0007669"/>
    <property type="project" value="UniProtKB-KW"/>
</dbReference>
<reference evidence="5 6" key="1">
    <citation type="submission" date="2016-10" db="EMBL/GenBank/DDBJ databases">
        <authorList>
            <person name="de Groot N.N."/>
        </authorList>
    </citation>
    <scope>NUCLEOTIDE SEQUENCE [LARGE SCALE GENOMIC DNA]</scope>
    <source>
        <strain evidence="5 6">DSM 18978</strain>
    </source>
</reference>
<gene>
    <name evidence="5" type="ORF">SAMN03080606_03952</name>
</gene>
<dbReference type="PANTHER" id="PTHR42781">
    <property type="entry name" value="SPERMIDINE/PUTRESCINE IMPORT ATP-BINDING PROTEIN POTA"/>
    <property type="match status" value="1"/>
</dbReference>
<evidence type="ECO:0000256" key="1">
    <source>
        <dbReference type="ARBA" id="ARBA00022448"/>
    </source>
</evidence>
<protein>
    <submittedName>
        <fullName evidence="5">NitT/TauT family transport system ATP-binding protein</fullName>
    </submittedName>
</protein>
<evidence type="ECO:0000313" key="5">
    <source>
        <dbReference type="EMBL" id="SCZ06468.1"/>
    </source>
</evidence>
<keyword evidence="3 5" id="KW-0067">ATP-binding</keyword>
<dbReference type="InterPro" id="IPR027417">
    <property type="entry name" value="P-loop_NTPase"/>
</dbReference>
<dbReference type="SUPFAM" id="SSF52540">
    <property type="entry name" value="P-loop containing nucleoside triphosphate hydrolases"/>
    <property type="match status" value="1"/>
</dbReference>
<dbReference type="RefSeq" id="WP_176759117.1">
    <property type="nucleotide sequence ID" value="NZ_FMUS01000035.1"/>
</dbReference>
<dbReference type="SMART" id="SM00382">
    <property type="entry name" value="AAA"/>
    <property type="match status" value="1"/>
</dbReference>
<dbReference type="GO" id="GO:0016887">
    <property type="term" value="F:ATP hydrolysis activity"/>
    <property type="evidence" value="ECO:0007669"/>
    <property type="project" value="InterPro"/>
</dbReference>
<evidence type="ECO:0000259" key="4">
    <source>
        <dbReference type="PROSITE" id="PS50893"/>
    </source>
</evidence>
<dbReference type="Pfam" id="PF00005">
    <property type="entry name" value="ABC_tran"/>
    <property type="match status" value="1"/>
</dbReference>
<sequence>MEFYVKDIYKNYGKLNIINDFSLDFTSKAIHCILGPSGCGKTTLLNILAGLISAEMGKIYGFYNKNFSCIFQEDRLLPWATVEENVMFILKSIYTKNESQQLVNKYLDLVELDKYRNLYPHELSGGMKQRVAIARAFAYEGDILLMDEPFKGLHLELKKTLMDYIINYWQNKRELLVYVTHDIDEALYMSDEIHIFDGPPLTYKKHITIEILKNNRSYKENEMRTYKEILLESIQTNSKTLKEN</sequence>
<keyword evidence="2" id="KW-0547">Nucleotide-binding</keyword>
<dbReference type="PROSITE" id="PS50893">
    <property type="entry name" value="ABC_TRANSPORTER_2"/>
    <property type="match status" value="1"/>
</dbReference>
<organism evidence="5 6">
    <name type="scientific">Alkaliphilus peptidifermentans DSM 18978</name>
    <dbReference type="NCBI Taxonomy" id="1120976"/>
    <lineage>
        <taxon>Bacteria</taxon>
        <taxon>Bacillati</taxon>
        <taxon>Bacillota</taxon>
        <taxon>Clostridia</taxon>
        <taxon>Peptostreptococcales</taxon>
        <taxon>Natronincolaceae</taxon>
        <taxon>Alkaliphilus</taxon>
    </lineage>
</organism>
<dbReference type="InterPro" id="IPR003439">
    <property type="entry name" value="ABC_transporter-like_ATP-bd"/>
</dbReference>
<evidence type="ECO:0000256" key="3">
    <source>
        <dbReference type="ARBA" id="ARBA00022840"/>
    </source>
</evidence>
<evidence type="ECO:0000313" key="6">
    <source>
        <dbReference type="Proteomes" id="UP000198636"/>
    </source>
</evidence>
<dbReference type="InterPro" id="IPR050093">
    <property type="entry name" value="ABC_SmlMolc_Importer"/>
</dbReference>
<name>A0A1G5L267_9FIRM</name>
<dbReference type="AlphaFoldDB" id="A0A1G5L267"/>
<dbReference type="InterPro" id="IPR017871">
    <property type="entry name" value="ABC_transporter-like_CS"/>
</dbReference>
<dbReference type="PROSITE" id="PS00211">
    <property type="entry name" value="ABC_TRANSPORTER_1"/>
    <property type="match status" value="1"/>
</dbReference>
<keyword evidence="1" id="KW-0813">Transport</keyword>
<accession>A0A1G5L267</accession>
<dbReference type="InterPro" id="IPR003593">
    <property type="entry name" value="AAA+_ATPase"/>
</dbReference>
<evidence type="ECO:0000256" key="2">
    <source>
        <dbReference type="ARBA" id="ARBA00022741"/>
    </source>
</evidence>
<dbReference type="STRING" id="1120976.SAMN03080606_03952"/>
<proteinExistence type="predicted"/>
<keyword evidence="6" id="KW-1185">Reference proteome</keyword>
<feature type="domain" description="ABC transporter" evidence="4">
    <location>
        <begin position="3"/>
        <end position="223"/>
    </location>
</feature>
<dbReference type="Gene3D" id="3.40.50.300">
    <property type="entry name" value="P-loop containing nucleotide triphosphate hydrolases"/>
    <property type="match status" value="1"/>
</dbReference>
<dbReference type="Proteomes" id="UP000198636">
    <property type="component" value="Unassembled WGS sequence"/>
</dbReference>
<dbReference type="PANTHER" id="PTHR42781:SF8">
    <property type="entry name" value="BICARBONATE TRANSPORT ATP-BINDING PROTEIN CMPC"/>
    <property type="match status" value="1"/>
</dbReference>
<dbReference type="EMBL" id="FMUS01000035">
    <property type="protein sequence ID" value="SCZ06468.1"/>
    <property type="molecule type" value="Genomic_DNA"/>
</dbReference>